<reference evidence="1 2" key="1">
    <citation type="submission" date="2018-06" db="EMBL/GenBank/DDBJ databases">
        <title>The Genome of Cuscuta australis (Dodder) Provides Insight into the Evolution of Plant Parasitism.</title>
        <authorList>
            <person name="Liu H."/>
        </authorList>
    </citation>
    <scope>NUCLEOTIDE SEQUENCE [LARGE SCALE GENOMIC DNA]</scope>
    <source>
        <strain evidence="2">cv. Yunnan</strain>
        <tissue evidence="1">Vines</tissue>
    </source>
</reference>
<gene>
    <name evidence="1" type="ORF">DM860_017516</name>
</gene>
<dbReference type="AlphaFoldDB" id="A0A328DEH4"/>
<evidence type="ECO:0000313" key="1">
    <source>
        <dbReference type="EMBL" id="RAL43660.1"/>
    </source>
</evidence>
<name>A0A328DEH4_9ASTE</name>
<protein>
    <submittedName>
        <fullName evidence="1">Uncharacterized protein</fullName>
    </submittedName>
</protein>
<sequence>MDICCYLNPAKSETSVAKTAVGVGITKAGFKASSSQKPNADLFQKQAKSLIPLRELIHRLQIGMKIFVPLHALVSVIRFITEVQVISDSLDYLHCNGLV</sequence>
<accession>A0A328DEH4</accession>
<dbReference type="EMBL" id="NQVE01000153">
    <property type="protein sequence ID" value="RAL43660.1"/>
    <property type="molecule type" value="Genomic_DNA"/>
</dbReference>
<evidence type="ECO:0000313" key="2">
    <source>
        <dbReference type="Proteomes" id="UP000249390"/>
    </source>
</evidence>
<organism evidence="1 2">
    <name type="scientific">Cuscuta australis</name>
    <dbReference type="NCBI Taxonomy" id="267555"/>
    <lineage>
        <taxon>Eukaryota</taxon>
        <taxon>Viridiplantae</taxon>
        <taxon>Streptophyta</taxon>
        <taxon>Embryophyta</taxon>
        <taxon>Tracheophyta</taxon>
        <taxon>Spermatophyta</taxon>
        <taxon>Magnoliopsida</taxon>
        <taxon>eudicotyledons</taxon>
        <taxon>Gunneridae</taxon>
        <taxon>Pentapetalae</taxon>
        <taxon>asterids</taxon>
        <taxon>lamiids</taxon>
        <taxon>Solanales</taxon>
        <taxon>Convolvulaceae</taxon>
        <taxon>Cuscuteae</taxon>
        <taxon>Cuscuta</taxon>
        <taxon>Cuscuta subgen. Grammica</taxon>
        <taxon>Cuscuta sect. Cleistogrammica</taxon>
    </lineage>
</organism>
<proteinExistence type="predicted"/>
<keyword evidence="2" id="KW-1185">Reference proteome</keyword>
<comment type="caution">
    <text evidence="1">The sequence shown here is derived from an EMBL/GenBank/DDBJ whole genome shotgun (WGS) entry which is preliminary data.</text>
</comment>
<dbReference type="Proteomes" id="UP000249390">
    <property type="component" value="Unassembled WGS sequence"/>
</dbReference>